<dbReference type="GO" id="GO:0000976">
    <property type="term" value="F:transcription cis-regulatory region binding"/>
    <property type="evidence" value="ECO:0007669"/>
    <property type="project" value="TreeGrafter"/>
</dbReference>
<evidence type="ECO:0000256" key="2">
    <source>
        <dbReference type="ARBA" id="ARBA00023125"/>
    </source>
</evidence>
<evidence type="ECO:0000256" key="3">
    <source>
        <dbReference type="ARBA" id="ARBA00023163"/>
    </source>
</evidence>
<dbReference type="PRINTS" id="PR00455">
    <property type="entry name" value="HTHTETR"/>
</dbReference>
<dbReference type="PROSITE" id="PS50977">
    <property type="entry name" value="HTH_TETR_2"/>
    <property type="match status" value="1"/>
</dbReference>
<keyword evidence="3" id="KW-0804">Transcription</keyword>
<dbReference type="AlphaFoldDB" id="A0AAU7CLN8"/>
<dbReference type="GO" id="GO:0003700">
    <property type="term" value="F:DNA-binding transcription factor activity"/>
    <property type="evidence" value="ECO:0007669"/>
    <property type="project" value="TreeGrafter"/>
</dbReference>
<keyword evidence="2 4" id="KW-0238">DNA-binding</keyword>
<protein>
    <submittedName>
        <fullName evidence="6">TetR/AcrR family transcriptional regulator</fullName>
    </submittedName>
</protein>
<organism evidence="6">
    <name type="scientific">Singulisphaera sp. Ch08</name>
    <dbReference type="NCBI Taxonomy" id="3120278"/>
    <lineage>
        <taxon>Bacteria</taxon>
        <taxon>Pseudomonadati</taxon>
        <taxon>Planctomycetota</taxon>
        <taxon>Planctomycetia</taxon>
        <taxon>Isosphaerales</taxon>
        <taxon>Isosphaeraceae</taxon>
        <taxon>Singulisphaera</taxon>
    </lineage>
</organism>
<dbReference type="InterPro" id="IPR001647">
    <property type="entry name" value="HTH_TetR"/>
</dbReference>
<dbReference type="SUPFAM" id="SSF46689">
    <property type="entry name" value="Homeodomain-like"/>
    <property type="match status" value="1"/>
</dbReference>
<dbReference type="InterPro" id="IPR009057">
    <property type="entry name" value="Homeodomain-like_sf"/>
</dbReference>
<gene>
    <name evidence="6" type="ORF">V5E97_08550</name>
</gene>
<dbReference type="Pfam" id="PF00440">
    <property type="entry name" value="TetR_N"/>
    <property type="match status" value="1"/>
</dbReference>
<dbReference type="InterPro" id="IPR050109">
    <property type="entry name" value="HTH-type_TetR-like_transc_reg"/>
</dbReference>
<feature type="domain" description="HTH tetR-type" evidence="5">
    <location>
        <begin position="12"/>
        <end position="72"/>
    </location>
</feature>
<dbReference type="RefSeq" id="WP_406698922.1">
    <property type="nucleotide sequence ID" value="NZ_CP155447.1"/>
</dbReference>
<sequence>MATTPRKQREVRQRELHLLDVARKMLIAQGYAGLSMDRLAEATEYSKGTVYQHFSTKEDLVMALASQSMEQRVALFERVAGFHGRPRERLLGLGIADELFARLYPHAFRSELIIKMANLEERASAERTDALQIRESQCTGLARSFVEEAIAVGDLAATVSVPQVMFALLTLVLGTHTVVSNFRLLLTESQVTDPYSSLRESIQVLLDGFGWKPLSTEWDYAETYRRITQEVFADEYRLTDPGSH</sequence>
<accession>A0AAU7CLN8</accession>
<evidence type="ECO:0000259" key="5">
    <source>
        <dbReference type="PROSITE" id="PS50977"/>
    </source>
</evidence>
<evidence type="ECO:0000256" key="4">
    <source>
        <dbReference type="PROSITE-ProRule" id="PRU00335"/>
    </source>
</evidence>
<dbReference type="PANTHER" id="PTHR30055">
    <property type="entry name" value="HTH-TYPE TRANSCRIPTIONAL REGULATOR RUTR"/>
    <property type="match status" value="1"/>
</dbReference>
<evidence type="ECO:0000256" key="1">
    <source>
        <dbReference type="ARBA" id="ARBA00023015"/>
    </source>
</evidence>
<proteinExistence type="predicted"/>
<feature type="DNA-binding region" description="H-T-H motif" evidence="4">
    <location>
        <begin position="35"/>
        <end position="54"/>
    </location>
</feature>
<dbReference type="Gene3D" id="1.10.357.10">
    <property type="entry name" value="Tetracycline Repressor, domain 2"/>
    <property type="match status" value="1"/>
</dbReference>
<name>A0AAU7CLN8_9BACT</name>
<dbReference type="EMBL" id="CP155447">
    <property type="protein sequence ID" value="XBH06071.1"/>
    <property type="molecule type" value="Genomic_DNA"/>
</dbReference>
<keyword evidence="1" id="KW-0805">Transcription regulation</keyword>
<reference evidence="6" key="1">
    <citation type="submission" date="2024-05" db="EMBL/GenBank/DDBJ databases">
        <title>Planctomycetes of the genus Singulisphaera possess chitinolytic capabilities.</title>
        <authorList>
            <person name="Ivanova A."/>
        </authorList>
    </citation>
    <scope>NUCLEOTIDE SEQUENCE</scope>
    <source>
        <strain evidence="6">Ch08T</strain>
    </source>
</reference>
<dbReference type="PANTHER" id="PTHR30055:SF234">
    <property type="entry name" value="HTH-TYPE TRANSCRIPTIONAL REGULATOR BETI"/>
    <property type="match status" value="1"/>
</dbReference>
<evidence type="ECO:0000313" key="6">
    <source>
        <dbReference type="EMBL" id="XBH06071.1"/>
    </source>
</evidence>